<dbReference type="InterPro" id="IPR046960">
    <property type="entry name" value="PPR_At4g14850-like_plant"/>
</dbReference>
<evidence type="ECO:0000313" key="5">
    <source>
        <dbReference type="Proteomes" id="UP001604336"/>
    </source>
</evidence>
<reference evidence="5" key="1">
    <citation type="submission" date="2024-07" db="EMBL/GenBank/DDBJ databases">
        <title>Two chromosome-level genome assemblies of Korean endemic species Abeliophyllum distichum and Forsythia ovata (Oleaceae).</title>
        <authorList>
            <person name="Jang H."/>
        </authorList>
    </citation>
    <scope>NUCLEOTIDE SEQUENCE [LARGE SCALE GENOMIC DNA]</scope>
</reference>
<dbReference type="Pfam" id="PF13041">
    <property type="entry name" value="PPR_2"/>
    <property type="match status" value="2"/>
</dbReference>
<feature type="repeat" description="PPR" evidence="3">
    <location>
        <begin position="298"/>
        <end position="332"/>
    </location>
</feature>
<accession>A0ABD1RAE5</accession>
<dbReference type="InterPro" id="IPR011990">
    <property type="entry name" value="TPR-like_helical_dom_sf"/>
</dbReference>
<dbReference type="PROSITE" id="PS51375">
    <property type="entry name" value="PPR"/>
    <property type="match status" value="6"/>
</dbReference>
<dbReference type="SUPFAM" id="SSF48452">
    <property type="entry name" value="TPR-like"/>
    <property type="match status" value="1"/>
</dbReference>
<keyword evidence="5" id="KW-1185">Reference proteome</keyword>
<dbReference type="Proteomes" id="UP001604336">
    <property type="component" value="Unassembled WGS sequence"/>
</dbReference>
<dbReference type="FunFam" id="1.25.40.10:FF:001093">
    <property type="entry name" value="Pentatricopeptide repeat-containing protein At2g34400"/>
    <property type="match status" value="1"/>
</dbReference>
<dbReference type="FunFam" id="1.25.40.10:FF:000333">
    <property type="entry name" value="Pentatricopeptide repeat-containing protein"/>
    <property type="match status" value="1"/>
</dbReference>
<feature type="repeat" description="PPR" evidence="3">
    <location>
        <begin position="197"/>
        <end position="231"/>
    </location>
</feature>
<protein>
    <submittedName>
        <fullName evidence="4">Pentatricopeptide repeat-containing protein</fullName>
    </submittedName>
</protein>
<gene>
    <name evidence="4" type="ORF">Adt_30146</name>
</gene>
<evidence type="ECO:0000256" key="2">
    <source>
        <dbReference type="ARBA" id="ARBA00022737"/>
    </source>
</evidence>
<dbReference type="PANTHER" id="PTHR24015:SF553">
    <property type="entry name" value="DYW DOMAIN-CONTAINING PROTEIN"/>
    <property type="match status" value="1"/>
</dbReference>
<dbReference type="EMBL" id="JBFOLK010000009">
    <property type="protein sequence ID" value="KAL2485390.1"/>
    <property type="molecule type" value="Genomic_DNA"/>
</dbReference>
<dbReference type="Gene3D" id="1.25.40.10">
    <property type="entry name" value="Tetratricopeptide repeat domain"/>
    <property type="match status" value="4"/>
</dbReference>
<dbReference type="Pfam" id="PF13812">
    <property type="entry name" value="PPR_3"/>
    <property type="match status" value="1"/>
</dbReference>
<evidence type="ECO:0000256" key="1">
    <source>
        <dbReference type="ARBA" id="ARBA00006643"/>
    </source>
</evidence>
<feature type="repeat" description="PPR" evidence="3">
    <location>
        <begin position="96"/>
        <end position="130"/>
    </location>
</feature>
<feature type="repeat" description="PPR" evidence="3">
    <location>
        <begin position="65"/>
        <end position="95"/>
    </location>
</feature>
<proteinExistence type="inferred from homology"/>
<evidence type="ECO:0000256" key="3">
    <source>
        <dbReference type="PROSITE-ProRule" id="PRU00708"/>
    </source>
</evidence>
<dbReference type="FunFam" id="1.25.40.10:FF:000427">
    <property type="entry name" value="Pentatricopeptide repeat-containing protein chloroplastic"/>
    <property type="match status" value="1"/>
</dbReference>
<dbReference type="Pfam" id="PF20431">
    <property type="entry name" value="E_motif"/>
    <property type="match status" value="1"/>
</dbReference>
<feature type="repeat" description="PPR" evidence="3">
    <location>
        <begin position="267"/>
        <end position="297"/>
    </location>
</feature>
<dbReference type="AlphaFoldDB" id="A0ABD1RAE5"/>
<comment type="caution">
    <text evidence="4">The sequence shown here is derived from an EMBL/GenBank/DDBJ whole genome shotgun (WGS) entry which is preliminary data.</text>
</comment>
<dbReference type="PANTHER" id="PTHR24015">
    <property type="entry name" value="OS07G0578800 PROTEIN-RELATED"/>
    <property type="match status" value="1"/>
</dbReference>
<dbReference type="InterPro" id="IPR046848">
    <property type="entry name" value="E_motif"/>
</dbReference>
<feature type="repeat" description="PPR" evidence="3">
    <location>
        <begin position="371"/>
        <end position="401"/>
    </location>
</feature>
<keyword evidence="2" id="KW-0677">Repeat</keyword>
<evidence type="ECO:0000313" key="4">
    <source>
        <dbReference type="EMBL" id="KAL2485390.1"/>
    </source>
</evidence>
<dbReference type="Pfam" id="PF01535">
    <property type="entry name" value="PPR"/>
    <property type="match status" value="3"/>
</dbReference>
<sequence>MIRGLTTTWQKFNLALEYYGKMKSLGVKSDNFTYPFVFISCGNLLALKTGKLAHSEVVRNGLCSDFHVVHSLITMYSRCGQVDFARKLFDEMGERDLVSWNSMISGYSRMGFAKEAVELFGEMREEGLEPGEMSLVSVLGACGDLGDLNLGRWIEEYVMEKGMELNTYIGSALIDMYGKCGNLVSARRVFDGMRKKDVITWNAMITGYAQNGLSDEAISLFNAMKEAGTDPNEVTLIEVLSACASIGAMDFGKWIDEYASKRGFQNDVYVATALVDMYAKCGNLDHAFRVFENMPKKNEVSWNAMISALAFHGRAQEALSMFKRMSQEGGAARPNDITFVSLLSACVHVGLVDEGHRLFDLMSSSFGLVPKIEHYSCMVDLLSRAGRVNEAWDFIQKMPEKPDEILLGALLGACHKLKNVDVGERVMQLLLEIEPSNSGNYVISSKIYANMRRWDDSARMRVLMKQKGVAKTPGCSWIDLDGQLREFHAGDLVFEDAQDIYQVLDILYDDMTMEVYIVDVDLL</sequence>
<comment type="similarity">
    <text evidence="1">Belongs to the PPR family. PCMP-H subfamily.</text>
</comment>
<name>A0ABD1RAE5_9LAMI</name>
<dbReference type="NCBIfam" id="TIGR00756">
    <property type="entry name" value="PPR"/>
    <property type="match status" value="8"/>
</dbReference>
<organism evidence="4 5">
    <name type="scientific">Abeliophyllum distichum</name>
    <dbReference type="NCBI Taxonomy" id="126358"/>
    <lineage>
        <taxon>Eukaryota</taxon>
        <taxon>Viridiplantae</taxon>
        <taxon>Streptophyta</taxon>
        <taxon>Embryophyta</taxon>
        <taxon>Tracheophyta</taxon>
        <taxon>Spermatophyta</taxon>
        <taxon>Magnoliopsida</taxon>
        <taxon>eudicotyledons</taxon>
        <taxon>Gunneridae</taxon>
        <taxon>Pentapetalae</taxon>
        <taxon>asterids</taxon>
        <taxon>lamiids</taxon>
        <taxon>Lamiales</taxon>
        <taxon>Oleaceae</taxon>
        <taxon>Forsythieae</taxon>
        <taxon>Abeliophyllum</taxon>
    </lineage>
</organism>
<dbReference type="InterPro" id="IPR002885">
    <property type="entry name" value="PPR_rpt"/>
</dbReference>